<evidence type="ECO:0000256" key="1">
    <source>
        <dbReference type="ARBA" id="ARBA00003416"/>
    </source>
</evidence>
<evidence type="ECO:0000313" key="6">
    <source>
        <dbReference type="EMBL" id="NDW20082.1"/>
    </source>
</evidence>
<dbReference type="PANTHER" id="PTHR30563:SF0">
    <property type="entry name" value="DNA RECOMBINATION PROTEIN RMUC"/>
    <property type="match status" value="1"/>
</dbReference>
<keyword evidence="4" id="KW-0233">DNA recombination</keyword>
<gene>
    <name evidence="6" type="primary">rmuC</name>
    <name evidence="6" type="ORF">GTW09_00870</name>
</gene>
<dbReference type="PANTHER" id="PTHR30563">
    <property type="entry name" value="DNA RECOMBINATION PROTEIN RMUC"/>
    <property type="match status" value="1"/>
</dbReference>
<comment type="similarity">
    <text evidence="2">Belongs to the RmuC family.</text>
</comment>
<keyword evidence="3 5" id="KW-0175">Coiled coil</keyword>
<accession>A0A6L9MPE8</accession>
<feature type="coiled-coil region" evidence="5">
    <location>
        <begin position="22"/>
        <end position="49"/>
    </location>
</feature>
<organism evidence="6 7">
    <name type="scientific">Alteromonas hispanica</name>
    <dbReference type="NCBI Taxonomy" id="315421"/>
    <lineage>
        <taxon>Bacteria</taxon>
        <taxon>Pseudomonadati</taxon>
        <taxon>Pseudomonadota</taxon>
        <taxon>Gammaproteobacteria</taxon>
        <taxon>Alteromonadales</taxon>
        <taxon>Alteromonadaceae</taxon>
        <taxon>Alteromonas/Salinimonas group</taxon>
        <taxon>Alteromonas</taxon>
    </lineage>
</organism>
<name>A0A6L9MPE8_9ALTE</name>
<dbReference type="InterPro" id="IPR003798">
    <property type="entry name" value="DNA_recombination_RmuC"/>
</dbReference>
<evidence type="ECO:0000256" key="5">
    <source>
        <dbReference type="SAM" id="Coils"/>
    </source>
</evidence>
<evidence type="ECO:0000313" key="7">
    <source>
        <dbReference type="Proteomes" id="UP000478837"/>
    </source>
</evidence>
<dbReference type="EMBL" id="JAAAWP010000001">
    <property type="protein sequence ID" value="NDW20082.1"/>
    <property type="molecule type" value="Genomic_DNA"/>
</dbReference>
<dbReference type="Proteomes" id="UP000478837">
    <property type="component" value="Unassembled WGS sequence"/>
</dbReference>
<dbReference type="Pfam" id="PF02646">
    <property type="entry name" value="RmuC"/>
    <property type="match status" value="1"/>
</dbReference>
<evidence type="ECO:0000256" key="2">
    <source>
        <dbReference type="ARBA" id="ARBA00009840"/>
    </source>
</evidence>
<reference evidence="6 7" key="1">
    <citation type="submission" date="2020-01" db="EMBL/GenBank/DDBJ databases">
        <title>Genomes of bacteria type strains.</title>
        <authorList>
            <person name="Chen J."/>
            <person name="Zhu S."/>
            <person name="Yang J."/>
        </authorList>
    </citation>
    <scope>NUCLEOTIDE SEQUENCE [LARGE SCALE GENOMIC DNA]</scope>
    <source>
        <strain evidence="6 7">LMG 22958</strain>
    </source>
</reference>
<dbReference type="AlphaFoldDB" id="A0A6L9MPE8"/>
<comment type="caution">
    <text evidence="6">The sequence shown here is derived from an EMBL/GenBank/DDBJ whole genome shotgun (WGS) entry which is preliminary data.</text>
</comment>
<evidence type="ECO:0000256" key="3">
    <source>
        <dbReference type="ARBA" id="ARBA00023054"/>
    </source>
</evidence>
<evidence type="ECO:0000256" key="4">
    <source>
        <dbReference type="ARBA" id="ARBA00023172"/>
    </source>
</evidence>
<proteinExistence type="inferred from homology"/>
<dbReference type="GO" id="GO:0006310">
    <property type="term" value="P:DNA recombination"/>
    <property type="evidence" value="ECO:0007669"/>
    <property type="project" value="UniProtKB-KW"/>
</dbReference>
<sequence>MSAKSEKVEYLEQSNRALHQSLQEERITLAKVKAQNEAQQSRIEALHESHEEKLANMAASEQRLHTQFENLANKIFEEKQQRYSTQTKQNIEAVLAPFKNDLEGFKRQISEQHIREGQERASLKTEILSLKELNRKITEEASALTSALKGDNKKQGNWGEVVLERILKESGLREGHEFETQVSAKSEEGKRLQPDIVVHLPNDKDVIIDSKVSLAAYERFYNCDDDSQKAHFLTQHVASIKGHIKGLGAKDYQNLKGLRTLDYVLLFIPIEPAFLLAVEEEPELVTLALNHNIMLVSPTNLLVALRTINNIWQYEYQNQNAQKIAEQAGKLYDKFVGFINDMEKVGKSLDSAQGSFEQAMNKLSRGRGNIVRQIEHFRELGVQPTKRLDVNQQDSLNDG</sequence>
<comment type="function">
    <text evidence="1">Involved in DNA recombination.</text>
</comment>
<protein>
    <submittedName>
        <fullName evidence="6">DNA recombination protein RmuC</fullName>
    </submittedName>
</protein>
<keyword evidence="7" id="KW-1185">Reference proteome</keyword>